<organism evidence="2 3">
    <name type="scientific">Xenopus laevis</name>
    <name type="common">African clawed frog</name>
    <dbReference type="NCBI Taxonomy" id="8355"/>
    <lineage>
        <taxon>Eukaryota</taxon>
        <taxon>Metazoa</taxon>
        <taxon>Chordata</taxon>
        <taxon>Craniata</taxon>
        <taxon>Vertebrata</taxon>
        <taxon>Euteleostomi</taxon>
        <taxon>Amphibia</taxon>
        <taxon>Batrachia</taxon>
        <taxon>Anura</taxon>
        <taxon>Pipoidea</taxon>
        <taxon>Pipidae</taxon>
        <taxon>Xenopodinae</taxon>
        <taxon>Xenopus</taxon>
        <taxon>Xenopus</taxon>
    </lineage>
</organism>
<proteinExistence type="predicted"/>
<feature type="transmembrane region" description="Helical" evidence="1">
    <location>
        <begin position="6"/>
        <end position="26"/>
    </location>
</feature>
<evidence type="ECO:0000256" key="1">
    <source>
        <dbReference type="SAM" id="Phobius"/>
    </source>
</evidence>
<keyword evidence="1" id="KW-0812">Transmembrane</keyword>
<evidence type="ECO:0000313" key="2">
    <source>
        <dbReference type="EMBL" id="OCT64712.1"/>
    </source>
</evidence>
<dbReference type="Gene3D" id="2.10.60.10">
    <property type="entry name" value="CD59"/>
    <property type="match status" value="1"/>
</dbReference>
<keyword evidence="1" id="KW-1133">Transmembrane helix</keyword>
<dbReference type="AlphaFoldDB" id="A0A974H4M7"/>
<protein>
    <submittedName>
        <fullName evidence="2">Uncharacterized protein</fullName>
    </submittedName>
</protein>
<accession>A0A974H4M7</accession>
<keyword evidence="1" id="KW-0472">Membrane</keyword>
<reference evidence="3" key="1">
    <citation type="journal article" date="2016" name="Nature">
        <title>Genome evolution in the allotetraploid frog Xenopus laevis.</title>
        <authorList>
            <person name="Session A.M."/>
            <person name="Uno Y."/>
            <person name="Kwon T."/>
            <person name="Chapman J.A."/>
            <person name="Toyoda A."/>
            <person name="Takahashi S."/>
            <person name="Fukui A."/>
            <person name="Hikosaka A."/>
            <person name="Suzuki A."/>
            <person name="Kondo M."/>
            <person name="van Heeringen S.J."/>
            <person name="Quigley I."/>
            <person name="Heinz S."/>
            <person name="Ogino H."/>
            <person name="Ochi H."/>
            <person name="Hellsten U."/>
            <person name="Lyons J.B."/>
            <person name="Simakov O."/>
            <person name="Putnam N."/>
            <person name="Stites J."/>
            <person name="Kuroki Y."/>
            <person name="Tanaka T."/>
            <person name="Michiue T."/>
            <person name="Watanabe M."/>
            <person name="Bogdanovic O."/>
            <person name="Lister R."/>
            <person name="Georgiou G."/>
            <person name="Paranjpe S.S."/>
            <person name="van Kruijsbergen I."/>
            <person name="Shu S."/>
            <person name="Carlson J."/>
            <person name="Kinoshita T."/>
            <person name="Ohta Y."/>
            <person name="Mawaribuchi S."/>
            <person name="Jenkins J."/>
            <person name="Grimwood J."/>
            <person name="Schmutz J."/>
            <person name="Mitros T."/>
            <person name="Mozaffari S.V."/>
            <person name="Suzuki Y."/>
            <person name="Haramoto Y."/>
            <person name="Yamamoto T.S."/>
            <person name="Takagi C."/>
            <person name="Heald R."/>
            <person name="Miller K."/>
            <person name="Haudenschild C."/>
            <person name="Kitzman J."/>
            <person name="Nakayama T."/>
            <person name="Izutsu Y."/>
            <person name="Robert J."/>
            <person name="Fortriede J."/>
            <person name="Burns K."/>
            <person name="Lotay V."/>
            <person name="Karimi K."/>
            <person name="Yasuoka Y."/>
            <person name="Dichmann D.S."/>
            <person name="Flajnik M.F."/>
            <person name="Houston D.W."/>
            <person name="Shendure J."/>
            <person name="DuPasquier L."/>
            <person name="Vize P.D."/>
            <person name="Zorn A.M."/>
            <person name="Ito M."/>
            <person name="Marcotte E.M."/>
            <person name="Wallingford J.B."/>
            <person name="Ito Y."/>
            <person name="Asashima M."/>
            <person name="Ueno N."/>
            <person name="Matsuda Y."/>
            <person name="Veenstra G.J."/>
            <person name="Fujiyama A."/>
            <person name="Harland R.M."/>
            <person name="Taira M."/>
            <person name="Rokhsar D.S."/>
        </authorList>
    </citation>
    <scope>NUCLEOTIDE SEQUENCE [LARGE SCALE GENOMIC DNA]</scope>
    <source>
        <strain evidence="3">J</strain>
    </source>
</reference>
<sequence>LSVFHWGSVGCSCMMLPLVLLVLGLFTDWGMALKCNTLIEGRKEVTECPPGQKICMTHSISNNNRTGEYDFM</sequence>
<dbReference type="EMBL" id="CM004482">
    <property type="protein sequence ID" value="OCT64712.1"/>
    <property type="molecule type" value="Genomic_DNA"/>
</dbReference>
<feature type="non-terminal residue" evidence="2">
    <location>
        <position position="1"/>
    </location>
</feature>
<dbReference type="Proteomes" id="UP000694892">
    <property type="component" value="Chromosome 9_10L"/>
</dbReference>
<evidence type="ECO:0000313" key="3">
    <source>
        <dbReference type="Proteomes" id="UP000694892"/>
    </source>
</evidence>
<name>A0A974H4M7_XENLA</name>
<gene>
    <name evidence="2" type="ORF">XELAEV_18045809mg</name>
</gene>
<dbReference type="InterPro" id="IPR045860">
    <property type="entry name" value="Snake_toxin-like_sf"/>
</dbReference>